<protein>
    <recommendedName>
        <fullName evidence="6">DUF3048 domain-containing protein</fullName>
    </recommendedName>
</protein>
<evidence type="ECO:0000313" key="5">
    <source>
        <dbReference type="Proteomes" id="UP000178254"/>
    </source>
</evidence>
<evidence type="ECO:0000313" key="4">
    <source>
        <dbReference type="EMBL" id="OGH94319.1"/>
    </source>
</evidence>
<dbReference type="InterPro" id="IPR035328">
    <property type="entry name" value="DUF3048_C"/>
</dbReference>
<name>A0A1F6PDT8_9BACT</name>
<feature type="domain" description="DUF3048" evidence="3">
    <location>
        <begin position="216"/>
        <end position="326"/>
    </location>
</feature>
<evidence type="ECO:0000259" key="3">
    <source>
        <dbReference type="Pfam" id="PF17479"/>
    </source>
</evidence>
<evidence type="ECO:0000256" key="1">
    <source>
        <dbReference type="SAM" id="Phobius"/>
    </source>
</evidence>
<keyword evidence="1" id="KW-1133">Transmembrane helix</keyword>
<dbReference type="Pfam" id="PF11258">
    <property type="entry name" value="DUF3048"/>
    <property type="match status" value="1"/>
</dbReference>
<dbReference type="AlphaFoldDB" id="A0A1F6PDT8"/>
<accession>A0A1F6PDT8</accession>
<proteinExistence type="predicted"/>
<dbReference type="Proteomes" id="UP000178254">
    <property type="component" value="Unassembled WGS sequence"/>
</dbReference>
<reference evidence="4 5" key="1">
    <citation type="journal article" date="2016" name="Nat. Commun.">
        <title>Thousands of microbial genomes shed light on interconnected biogeochemical processes in an aquifer system.</title>
        <authorList>
            <person name="Anantharaman K."/>
            <person name="Brown C.T."/>
            <person name="Hug L.A."/>
            <person name="Sharon I."/>
            <person name="Castelle C.J."/>
            <person name="Probst A.J."/>
            <person name="Thomas B.C."/>
            <person name="Singh A."/>
            <person name="Wilkins M.J."/>
            <person name="Karaoz U."/>
            <person name="Brodie E.L."/>
            <person name="Williams K.H."/>
            <person name="Hubbard S.S."/>
            <person name="Banfield J.F."/>
        </authorList>
    </citation>
    <scope>NUCLEOTIDE SEQUENCE [LARGE SCALE GENOMIC DNA]</scope>
</reference>
<dbReference type="SUPFAM" id="SSF159774">
    <property type="entry name" value="YerB-like"/>
    <property type="match status" value="1"/>
</dbReference>
<evidence type="ECO:0008006" key="6">
    <source>
        <dbReference type="Google" id="ProtNLM"/>
    </source>
</evidence>
<dbReference type="STRING" id="1798709.A2538_00725"/>
<comment type="caution">
    <text evidence="4">The sequence shown here is derived from an EMBL/GenBank/DDBJ whole genome shotgun (WGS) entry which is preliminary data.</text>
</comment>
<gene>
    <name evidence="4" type="ORF">A2538_00725</name>
</gene>
<keyword evidence="1" id="KW-0812">Transmembrane</keyword>
<feature type="domain" description="DUF3048" evidence="2">
    <location>
        <begin position="50"/>
        <end position="182"/>
    </location>
</feature>
<organism evidence="4 5">
    <name type="scientific">Candidatus Magasanikbacteria bacterium RIFOXYD2_FULL_41_14</name>
    <dbReference type="NCBI Taxonomy" id="1798709"/>
    <lineage>
        <taxon>Bacteria</taxon>
        <taxon>Candidatus Magasanikiibacteriota</taxon>
    </lineage>
</organism>
<dbReference type="InterPro" id="IPR023158">
    <property type="entry name" value="YerB-like_sf"/>
</dbReference>
<evidence type="ECO:0000259" key="2">
    <source>
        <dbReference type="Pfam" id="PF11258"/>
    </source>
</evidence>
<dbReference type="Pfam" id="PF17479">
    <property type="entry name" value="DUF3048_C"/>
    <property type="match status" value="1"/>
</dbReference>
<keyword evidence="1" id="KW-0472">Membrane</keyword>
<dbReference type="InterPro" id="IPR021416">
    <property type="entry name" value="DUF3048_N"/>
</dbReference>
<dbReference type="EMBL" id="MFRE01000009">
    <property type="protein sequence ID" value="OGH94319.1"/>
    <property type="molecule type" value="Genomic_DNA"/>
</dbReference>
<sequence>MKRSLIIIALFACSIGALYVWLLWPGATIVTIGSVDDFSDKPRFVSVLDGLPVENATSSLPVIAAVMIDNFSSSRPQYGLAQASIVYEAPVEGGLTRYLAIFDRSHKVIKVGPVRSARPYFLDWQAEYGQPFYMHSGGSPDALNKIKNSAMLDANEFYFGAYYWRVNDRVAPHNLFTSSELWSKLALERLTETPTVWVGRFFETNPPASSTAAISVSIKYNPNYKVSWKYDSARGIYDRLLADVPYVDFAGETLTADNVVIQYVQVRSLDEEDRKEITTIGSGSARVLRDGRIIYGDWQKDSFSGRTIFTDLSGEEIKFKPGVTWIQIVPSDVAVEVVN</sequence>
<feature type="transmembrane region" description="Helical" evidence="1">
    <location>
        <begin position="5"/>
        <end position="24"/>
    </location>
</feature>
<dbReference type="Gene3D" id="3.50.90.10">
    <property type="entry name" value="YerB-like"/>
    <property type="match status" value="1"/>
</dbReference>